<organism evidence="2 3">
    <name type="scientific">Euphydryas editha</name>
    <name type="common">Edith's checkerspot</name>
    <dbReference type="NCBI Taxonomy" id="104508"/>
    <lineage>
        <taxon>Eukaryota</taxon>
        <taxon>Metazoa</taxon>
        <taxon>Ecdysozoa</taxon>
        <taxon>Arthropoda</taxon>
        <taxon>Hexapoda</taxon>
        <taxon>Insecta</taxon>
        <taxon>Pterygota</taxon>
        <taxon>Neoptera</taxon>
        <taxon>Endopterygota</taxon>
        <taxon>Lepidoptera</taxon>
        <taxon>Glossata</taxon>
        <taxon>Ditrysia</taxon>
        <taxon>Papilionoidea</taxon>
        <taxon>Nymphalidae</taxon>
        <taxon>Nymphalinae</taxon>
        <taxon>Euphydryas</taxon>
    </lineage>
</organism>
<gene>
    <name evidence="2" type="ORF">EEDITHA_LOCUS19694</name>
</gene>
<keyword evidence="1" id="KW-1133">Transmembrane helix</keyword>
<protein>
    <submittedName>
        <fullName evidence="2">Uncharacterized protein</fullName>
    </submittedName>
</protein>
<sequence>MWKKRKRNEINVKNFTRKFIRSRTKRVAADYGYTIHETPSKEATAEPMESMLVQRFKQEWPLHLWRQIRFTDDFIHYINPHWLQFSPPSPSLYYGIGGLYILMAVLGCFGNTIVILMYFRLVQSQWSQLLRLYLTLKLF</sequence>
<reference evidence="2" key="1">
    <citation type="submission" date="2022-03" db="EMBL/GenBank/DDBJ databases">
        <authorList>
            <person name="Tunstrom K."/>
        </authorList>
    </citation>
    <scope>NUCLEOTIDE SEQUENCE</scope>
</reference>
<evidence type="ECO:0000313" key="3">
    <source>
        <dbReference type="Proteomes" id="UP001153954"/>
    </source>
</evidence>
<keyword evidence="3" id="KW-1185">Reference proteome</keyword>
<comment type="caution">
    <text evidence="2">The sequence shown here is derived from an EMBL/GenBank/DDBJ whole genome shotgun (WGS) entry which is preliminary data.</text>
</comment>
<dbReference type="SUPFAM" id="SSF81321">
    <property type="entry name" value="Family A G protein-coupled receptor-like"/>
    <property type="match status" value="1"/>
</dbReference>
<proteinExistence type="predicted"/>
<accession>A0AAU9V5J9</accession>
<evidence type="ECO:0000256" key="1">
    <source>
        <dbReference type="SAM" id="Phobius"/>
    </source>
</evidence>
<dbReference type="EMBL" id="CAKOGL010000028">
    <property type="protein sequence ID" value="CAH2105439.1"/>
    <property type="molecule type" value="Genomic_DNA"/>
</dbReference>
<evidence type="ECO:0000313" key="2">
    <source>
        <dbReference type="EMBL" id="CAH2105439.1"/>
    </source>
</evidence>
<dbReference type="Proteomes" id="UP001153954">
    <property type="component" value="Unassembled WGS sequence"/>
</dbReference>
<keyword evidence="1" id="KW-0472">Membrane</keyword>
<feature type="transmembrane region" description="Helical" evidence="1">
    <location>
        <begin position="92"/>
        <end position="119"/>
    </location>
</feature>
<keyword evidence="1" id="KW-0812">Transmembrane</keyword>
<name>A0AAU9V5J9_EUPED</name>
<dbReference type="AlphaFoldDB" id="A0AAU9V5J9"/>